<evidence type="ECO:0000313" key="22">
    <source>
        <dbReference type="EMBL" id="ABP37070.1"/>
    </source>
</evidence>
<dbReference type="UniPathway" id="UPA00601">
    <property type="reaction ID" value="UER00295"/>
</dbReference>
<feature type="binding site" description="in other chain" evidence="13 17">
    <location>
        <position position="313"/>
    </location>
    <ligand>
        <name>K(+)</name>
        <dbReference type="ChEBI" id="CHEBI:29103"/>
        <note>ligand shared between two tetrameric partners</note>
    </ligand>
</feature>
<dbReference type="PROSITE" id="PS00487">
    <property type="entry name" value="IMP_DH_GMP_RED"/>
    <property type="match status" value="1"/>
</dbReference>
<evidence type="ECO:0000256" key="2">
    <source>
        <dbReference type="ARBA" id="ARBA00005502"/>
    </source>
</evidence>
<dbReference type="EC" id="1.1.1.205" evidence="13 20"/>
<feature type="binding site" evidence="13 15">
    <location>
        <begin position="369"/>
        <end position="370"/>
    </location>
    <ligand>
        <name>IMP</name>
        <dbReference type="ChEBI" id="CHEBI:58053"/>
    </ligand>
</feature>
<feature type="binding site" evidence="13">
    <location>
        <position position="256"/>
    </location>
    <ligand>
        <name>NAD(+)</name>
        <dbReference type="ChEBI" id="CHEBI:57540"/>
    </ligand>
</feature>
<comment type="caution">
    <text evidence="13">Lacks conserved residue(s) required for the propagation of feature annotation.</text>
</comment>
<dbReference type="InterPro" id="IPR015875">
    <property type="entry name" value="IMP_DH/GMP_Rdtase_CS"/>
</dbReference>
<evidence type="ECO:0000256" key="14">
    <source>
        <dbReference type="PIRSR" id="PIRSR000130-1"/>
    </source>
</evidence>
<keyword evidence="8 13" id="KW-0630">Potassium</keyword>
<dbReference type="PROSITE" id="PS51371">
    <property type="entry name" value="CBS"/>
    <property type="match status" value="2"/>
</dbReference>
<evidence type="ECO:0000256" key="3">
    <source>
        <dbReference type="ARBA" id="ARBA00011881"/>
    </source>
</evidence>
<evidence type="ECO:0000256" key="1">
    <source>
        <dbReference type="ARBA" id="ARBA00001958"/>
    </source>
</evidence>
<feature type="binding site" evidence="13">
    <location>
        <position position="482"/>
    </location>
    <ligand>
        <name>K(+)</name>
        <dbReference type="ChEBI" id="CHEBI:29103"/>
        <note>ligand shared between two tetrameric partners</note>
    </ligand>
</feature>
<evidence type="ECO:0000256" key="10">
    <source>
        <dbReference type="ARBA" id="ARBA00023027"/>
    </source>
</evidence>
<evidence type="ECO:0000256" key="20">
    <source>
        <dbReference type="RuleBase" id="RU003928"/>
    </source>
</evidence>
<evidence type="ECO:0000256" key="6">
    <source>
        <dbReference type="ARBA" id="ARBA00022749"/>
    </source>
</evidence>
<feature type="binding site" evidence="16">
    <location>
        <begin position="256"/>
        <end position="258"/>
    </location>
    <ligand>
        <name>NAD(+)</name>
        <dbReference type="ChEBI" id="CHEBI:57540"/>
    </ligand>
</feature>
<dbReference type="SMART" id="SM01240">
    <property type="entry name" value="IMPDH"/>
    <property type="match status" value="1"/>
</dbReference>
<dbReference type="InterPro" id="IPR013785">
    <property type="entry name" value="Aldolase_TIM"/>
</dbReference>
<dbReference type="InterPro" id="IPR046342">
    <property type="entry name" value="CBS_dom_sf"/>
</dbReference>
<comment type="cofactor">
    <cofactor evidence="1 13">
        <name>K(+)</name>
        <dbReference type="ChEBI" id="CHEBI:29103"/>
    </cofactor>
</comment>
<feature type="binding site" evidence="13 16">
    <location>
        <begin position="306"/>
        <end position="308"/>
    </location>
    <ligand>
        <name>NAD(+)</name>
        <dbReference type="ChEBI" id="CHEBI:57540"/>
    </ligand>
</feature>
<keyword evidence="5" id="KW-0677">Repeat</keyword>
<dbReference type="SUPFAM" id="SSF54631">
    <property type="entry name" value="CBS-domain pair"/>
    <property type="match status" value="1"/>
</dbReference>
<dbReference type="GO" id="GO:0006183">
    <property type="term" value="P:GTP biosynthetic process"/>
    <property type="evidence" value="ECO:0007669"/>
    <property type="project" value="TreeGrafter"/>
</dbReference>
<dbReference type="HAMAP" id="MF_01964">
    <property type="entry name" value="IMPDH"/>
    <property type="match status" value="1"/>
</dbReference>
<dbReference type="PIRSF" id="PIRSF000130">
    <property type="entry name" value="IMPDH"/>
    <property type="match status" value="1"/>
</dbReference>
<dbReference type="AlphaFoldDB" id="A4SF11"/>
<evidence type="ECO:0000256" key="9">
    <source>
        <dbReference type="ARBA" id="ARBA00023002"/>
    </source>
</evidence>
<evidence type="ECO:0000256" key="4">
    <source>
        <dbReference type="ARBA" id="ARBA00022723"/>
    </source>
</evidence>
<feature type="domain" description="CBS" evidence="21">
    <location>
        <begin position="95"/>
        <end position="158"/>
    </location>
</feature>
<keyword evidence="7 13" id="KW-0658">Purine biosynthesis</keyword>
<comment type="activity regulation">
    <text evidence="13">Mycophenolic acid (MPA) is a non-competitive inhibitor that prevents formation of the closed enzyme conformation by binding to the same site as the amobile flap. In contrast, mizoribine monophosphate (MZP) is a competitive inhibitor that induces the closed conformation. MPA is a potent inhibitor of mammalian IMPDHs but a poor inhibitor of the bacterial enzymes. MZP is a more potent inhibitor of bacterial IMPDH.</text>
</comment>
<proteinExistence type="inferred from homology"/>
<evidence type="ECO:0000259" key="21">
    <source>
        <dbReference type="PROSITE" id="PS51371"/>
    </source>
</evidence>
<evidence type="ECO:0000256" key="11">
    <source>
        <dbReference type="ARBA" id="ARBA00023122"/>
    </source>
</evidence>
<dbReference type="HOGENOM" id="CLU_022552_2_1_10"/>
<dbReference type="GO" id="GO:0006177">
    <property type="term" value="P:GMP biosynthetic process"/>
    <property type="evidence" value="ECO:0007669"/>
    <property type="project" value="UniProtKB-UniRule"/>
</dbReference>
<dbReference type="GO" id="GO:0000166">
    <property type="term" value="F:nucleotide binding"/>
    <property type="evidence" value="ECO:0007669"/>
    <property type="project" value="UniProtKB-UniRule"/>
</dbReference>
<comment type="similarity">
    <text evidence="2 13 19">Belongs to the IMPDH/GMPR family.</text>
</comment>
<dbReference type="InterPro" id="IPR001093">
    <property type="entry name" value="IMP_DH_GMPRt"/>
</dbReference>
<feature type="binding site" evidence="13">
    <location>
        <position position="481"/>
    </location>
    <ligand>
        <name>K(+)</name>
        <dbReference type="ChEBI" id="CHEBI:29103"/>
        <note>ligand shared between two tetrameric partners</note>
    </ligand>
</feature>
<evidence type="ECO:0000256" key="19">
    <source>
        <dbReference type="RuleBase" id="RU003927"/>
    </source>
</evidence>
<dbReference type="SUPFAM" id="SSF51412">
    <property type="entry name" value="Inosine monophosphate dehydrogenase (IMPDH)"/>
    <property type="match status" value="1"/>
</dbReference>
<dbReference type="GO" id="GO:0003938">
    <property type="term" value="F:IMP dehydrogenase activity"/>
    <property type="evidence" value="ECO:0007669"/>
    <property type="project" value="UniProtKB-UniRule"/>
</dbReference>
<keyword evidence="9 13" id="KW-0560">Oxidoreductase</keyword>
<dbReference type="InterPro" id="IPR005990">
    <property type="entry name" value="IMP_DH"/>
</dbReference>
<organism evidence="22">
    <name type="scientific">Chlorobium phaeovibrioides (strain DSM 265 / 1930)</name>
    <name type="common">Prosthecochloris vibrioformis (strain DSM 265)</name>
    <dbReference type="NCBI Taxonomy" id="290318"/>
    <lineage>
        <taxon>Bacteria</taxon>
        <taxon>Pseudomonadati</taxon>
        <taxon>Chlorobiota</taxon>
        <taxon>Chlorobiia</taxon>
        <taxon>Chlorobiales</taxon>
        <taxon>Chlorobiaceae</taxon>
        <taxon>Chlorobium/Pelodictyon group</taxon>
        <taxon>Chlorobium</taxon>
    </lineage>
</organism>
<evidence type="ECO:0000256" key="15">
    <source>
        <dbReference type="PIRSR" id="PIRSR000130-2"/>
    </source>
</evidence>
<feature type="binding site" evidence="13 15">
    <location>
        <position position="311"/>
    </location>
    <ligand>
        <name>IMP</name>
        <dbReference type="ChEBI" id="CHEBI:58053"/>
    </ligand>
</feature>
<evidence type="ECO:0000256" key="17">
    <source>
        <dbReference type="PIRSR" id="PIRSR000130-4"/>
    </source>
</evidence>
<feature type="active site" description="Proton acceptor" evidence="13 14">
    <location>
        <position position="411"/>
    </location>
</feature>
<dbReference type="NCBIfam" id="TIGR01302">
    <property type="entry name" value="IMP_dehydrog"/>
    <property type="match status" value="1"/>
</dbReference>
<feature type="domain" description="CBS" evidence="21">
    <location>
        <begin position="162"/>
        <end position="222"/>
    </location>
</feature>
<dbReference type="Gene3D" id="3.20.20.70">
    <property type="entry name" value="Aldolase class I"/>
    <property type="match status" value="1"/>
</dbReference>
<dbReference type="EMBL" id="CP000607">
    <property type="protein sequence ID" value="ABP37070.1"/>
    <property type="molecule type" value="Genomic_DNA"/>
</dbReference>
<evidence type="ECO:0000256" key="7">
    <source>
        <dbReference type="ARBA" id="ARBA00022755"/>
    </source>
</evidence>
<dbReference type="STRING" id="290318.Cvib_1056"/>
<dbReference type="eggNOG" id="COG0516">
    <property type="taxonomic scope" value="Bacteria"/>
</dbReference>
<feature type="binding site" evidence="13">
    <location>
        <position position="480"/>
    </location>
    <ligand>
        <name>K(+)</name>
        <dbReference type="ChEBI" id="CHEBI:29103"/>
        <note>ligand shared between two tetrameric partners</note>
    </ligand>
</feature>
<feature type="active site" description="Thioimidate intermediate" evidence="13 14">
    <location>
        <position position="313"/>
    </location>
</feature>
<feature type="binding site" evidence="13 15">
    <location>
        <begin position="346"/>
        <end position="348"/>
    </location>
    <ligand>
        <name>IMP</name>
        <dbReference type="ChEBI" id="CHEBI:58053"/>
    </ligand>
</feature>
<comment type="catalytic activity">
    <reaction evidence="12 13 20">
        <text>IMP + NAD(+) + H2O = XMP + NADH + H(+)</text>
        <dbReference type="Rhea" id="RHEA:11708"/>
        <dbReference type="ChEBI" id="CHEBI:15377"/>
        <dbReference type="ChEBI" id="CHEBI:15378"/>
        <dbReference type="ChEBI" id="CHEBI:57464"/>
        <dbReference type="ChEBI" id="CHEBI:57540"/>
        <dbReference type="ChEBI" id="CHEBI:57945"/>
        <dbReference type="ChEBI" id="CHEBI:58053"/>
        <dbReference type="EC" id="1.1.1.205"/>
    </reaction>
</comment>
<dbReference type="Pfam" id="PF00571">
    <property type="entry name" value="CBS"/>
    <property type="match status" value="2"/>
</dbReference>
<evidence type="ECO:0000256" key="12">
    <source>
        <dbReference type="ARBA" id="ARBA00048028"/>
    </source>
</evidence>
<dbReference type="GO" id="GO:0046872">
    <property type="term" value="F:metal ion binding"/>
    <property type="evidence" value="ECO:0007669"/>
    <property type="project" value="UniProtKB-UniRule"/>
</dbReference>
<dbReference type="KEGG" id="pvi:Cvib_1056"/>
<dbReference type="PANTHER" id="PTHR11911">
    <property type="entry name" value="INOSINE-5-MONOPHOSPHATE DEHYDROGENASE RELATED"/>
    <property type="match status" value="1"/>
</dbReference>
<dbReference type="CDD" id="cd00381">
    <property type="entry name" value="IMPDH"/>
    <property type="match status" value="1"/>
</dbReference>
<evidence type="ECO:0000256" key="16">
    <source>
        <dbReference type="PIRSR" id="PIRSR000130-3"/>
    </source>
</evidence>
<name>A4SF11_CHLPM</name>
<keyword evidence="4 13" id="KW-0479">Metal-binding</keyword>
<feature type="binding site" description="in other chain" evidence="13 17">
    <location>
        <position position="308"/>
    </location>
    <ligand>
        <name>K(+)</name>
        <dbReference type="ChEBI" id="CHEBI:29103"/>
        <note>ligand shared between two tetrameric partners</note>
    </ligand>
</feature>
<evidence type="ECO:0000256" key="5">
    <source>
        <dbReference type="ARBA" id="ARBA00022737"/>
    </source>
</evidence>
<dbReference type="CDD" id="cd04601">
    <property type="entry name" value="CBS_pair_IMPDH"/>
    <property type="match status" value="1"/>
</dbReference>
<dbReference type="Pfam" id="PF00478">
    <property type="entry name" value="IMPDH"/>
    <property type="match status" value="1"/>
</dbReference>
<dbReference type="InterPro" id="IPR000644">
    <property type="entry name" value="CBS_dom"/>
</dbReference>
<evidence type="ECO:0000256" key="8">
    <source>
        <dbReference type="ARBA" id="ARBA00022958"/>
    </source>
</evidence>
<dbReference type="FunFam" id="3.20.20.70:FF:000003">
    <property type="entry name" value="GMP reductase"/>
    <property type="match status" value="1"/>
</dbReference>
<protein>
    <recommendedName>
        <fullName evidence="13 20">Inosine-5'-monophosphate dehydrogenase</fullName>
        <shortName evidence="13">IMP dehydrogenase</shortName>
        <shortName evidence="13">IMPD</shortName>
        <shortName evidence="13">IMPDH</shortName>
        <ecNumber evidence="13 20">1.1.1.205</ecNumber>
    </recommendedName>
</protein>
<gene>
    <name evidence="13" type="primary">guaB</name>
    <name evidence="22" type="ordered locus">Cvib_1056</name>
</gene>
<feature type="binding site" evidence="13 15">
    <location>
        <position position="426"/>
    </location>
    <ligand>
        <name>IMP</name>
        <dbReference type="ChEBI" id="CHEBI:58053"/>
    </ligand>
</feature>
<comment type="pathway">
    <text evidence="13 20">Purine metabolism; XMP biosynthesis via de novo pathway; XMP from IMP: step 1/1.</text>
</comment>
<dbReference type="PANTHER" id="PTHR11911:SF111">
    <property type="entry name" value="INOSINE-5'-MONOPHOSPHATE DEHYDROGENASE"/>
    <property type="match status" value="1"/>
</dbReference>
<keyword evidence="11 18" id="KW-0129">CBS domain</keyword>
<dbReference type="SMART" id="SM00116">
    <property type="entry name" value="CBS"/>
    <property type="match status" value="2"/>
</dbReference>
<evidence type="ECO:0000256" key="13">
    <source>
        <dbReference type="HAMAP-Rule" id="MF_01964"/>
    </source>
</evidence>
<sequence>MAMTKIINEALTFDDVLLVPAYSNILPKETNVSTRLTKTISLRIPLVSAAMDTVTEAGLAIALARSGGFGFIHKNLSVEQQAREVAKVKRFESGIIRNPFILYEDATMQDAIDLMLRHSISGIPVVERPKSGDEGKMKLKGIVTNRDLRMKPAPEAKIANIMTSSNLITAREDVGLEEAEHTLLSNKIEKLLITDNEGNLKGLITFKDIQTRKQFPDACKDSQGRLMVGAAVGIKANTLDRVKALMEAGVDAIAVDTAHGHSQAVLDTVSAVKKAYPELQVIAGNVATASAVRDLIAVGADAVKVGIGPGSICTTRIVAGVGMPQLTAIINCAAEAAKTGTPIIADGGIKFSGDIAKALAAGADSVMMGSIFAGTDESPGETILYEGRRFKTYRGMGSLGAMSEPEGSSDRYFQDASSESKKYVPEGIEGRIPSKGKLDEVVYQLIGGLKSAMGYCGVGSIEDLKQKTEFVRITSAGLRESHPHDVKITKEAPNYSTAT</sequence>
<feature type="binding site" evidence="13 15">
    <location>
        <begin position="393"/>
        <end position="397"/>
    </location>
    <ligand>
        <name>IMP</name>
        <dbReference type="ChEBI" id="CHEBI:58053"/>
    </ligand>
</feature>
<comment type="subunit">
    <text evidence="3 13">Homotetramer.</text>
</comment>
<reference evidence="22" key="1">
    <citation type="submission" date="2007-03" db="EMBL/GenBank/DDBJ databases">
        <title>Complete sequence of Prosthecochloris vibrioformis DSM 265.</title>
        <authorList>
            <consortium name="US DOE Joint Genome Institute"/>
            <person name="Copeland A."/>
            <person name="Lucas S."/>
            <person name="Lapidus A."/>
            <person name="Barry K."/>
            <person name="Detter J.C."/>
            <person name="Glavina del Rio T."/>
            <person name="Hammon N."/>
            <person name="Israni S."/>
            <person name="Pitluck S."/>
            <person name="Schmutz J."/>
            <person name="Larimer F."/>
            <person name="Land M."/>
            <person name="Hauser L."/>
            <person name="Mikhailova N."/>
            <person name="Li T."/>
            <person name="Overmann J."/>
            <person name="Schuster S.C."/>
            <person name="Bryant D.A."/>
            <person name="Richardson P."/>
        </authorList>
    </citation>
    <scope>NUCLEOTIDE SEQUENCE [LARGE SCALE GENOMIC DNA]</scope>
    <source>
        <strain evidence="22">DSM 265</strain>
    </source>
</reference>
<evidence type="ECO:0000256" key="18">
    <source>
        <dbReference type="PROSITE-ProRule" id="PRU00703"/>
    </source>
</evidence>
<comment type="function">
    <text evidence="13">Catalyzes the conversion of inosine 5'-phosphate (IMP) to xanthosine 5'-phosphate (XMP), the first committed and rate-limiting step in the de novo synthesis of guanine nucleotides, and therefore plays an important role in the regulation of cell growth.</text>
</comment>
<keyword evidence="6 13" id="KW-0332">GMP biosynthesis</keyword>
<accession>A4SF11</accession>
<feature type="binding site" description="in other chain" evidence="13 17">
    <location>
        <position position="310"/>
    </location>
    <ligand>
        <name>K(+)</name>
        <dbReference type="ChEBI" id="CHEBI:29103"/>
        <note>ligand shared between two tetrameric partners</note>
    </ligand>
</feature>
<keyword evidence="10 13" id="KW-0520">NAD</keyword>